<evidence type="ECO:0000313" key="3">
    <source>
        <dbReference type="Proteomes" id="UP000638313"/>
    </source>
</evidence>
<protein>
    <submittedName>
        <fullName evidence="2">Uncharacterized protein</fullName>
    </submittedName>
</protein>
<feature type="region of interest" description="Disordered" evidence="1">
    <location>
        <begin position="1"/>
        <end position="20"/>
    </location>
</feature>
<dbReference type="Proteomes" id="UP000638313">
    <property type="component" value="Unassembled WGS sequence"/>
</dbReference>
<comment type="caution">
    <text evidence="2">The sequence shown here is derived from an EMBL/GenBank/DDBJ whole genome shotgun (WGS) entry which is preliminary data.</text>
</comment>
<evidence type="ECO:0000313" key="2">
    <source>
        <dbReference type="EMBL" id="GHF63684.1"/>
    </source>
</evidence>
<keyword evidence="3" id="KW-1185">Reference proteome</keyword>
<dbReference type="AlphaFoldDB" id="A0A919B8P3"/>
<reference evidence="2" key="1">
    <citation type="journal article" date="2014" name="Int. J. Syst. Evol. Microbiol.">
        <title>Complete genome sequence of Corynebacterium casei LMG S-19264T (=DSM 44701T), isolated from a smear-ripened cheese.</title>
        <authorList>
            <consortium name="US DOE Joint Genome Institute (JGI-PGF)"/>
            <person name="Walter F."/>
            <person name="Albersmeier A."/>
            <person name="Kalinowski J."/>
            <person name="Ruckert C."/>
        </authorList>
    </citation>
    <scope>NUCLEOTIDE SEQUENCE</scope>
    <source>
        <strain evidence="2">JCM 4059</strain>
    </source>
</reference>
<gene>
    <name evidence="2" type="ORF">GCM10010218_51320</name>
</gene>
<accession>A0A919B8P3</accession>
<name>A0A919B8P3_9ACTN</name>
<dbReference type="EMBL" id="BNBD01000013">
    <property type="protein sequence ID" value="GHF63684.1"/>
    <property type="molecule type" value="Genomic_DNA"/>
</dbReference>
<reference evidence="2" key="2">
    <citation type="submission" date="2020-09" db="EMBL/GenBank/DDBJ databases">
        <authorList>
            <person name="Sun Q."/>
            <person name="Ohkuma M."/>
        </authorList>
    </citation>
    <scope>NUCLEOTIDE SEQUENCE</scope>
    <source>
        <strain evidence="2">JCM 4059</strain>
    </source>
</reference>
<organism evidence="2 3">
    <name type="scientific">Streptomyces mashuensis</name>
    <dbReference type="NCBI Taxonomy" id="33904"/>
    <lineage>
        <taxon>Bacteria</taxon>
        <taxon>Bacillati</taxon>
        <taxon>Actinomycetota</taxon>
        <taxon>Actinomycetes</taxon>
        <taxon>Kitasatosporales</taxon>
        <taxon>Streptomycetaceae</taxon>
        <taxon>Streptomyces</taxon>
    </lineage>
</organism>
<proteinExistence type="predicted"/>
<evidence type="ECO:0000256" key="1">
    <source>
        <dbReference type="SAM" id="MobiDB-lite"/>
    </source>
</evidence>
<sequence length="100" mass="10669">MVSDGKACDDRATDHMDSGETRRFLSRLSGALGATGVLLVQKVDPGPEGADLVPGSGLRWPKCECGSPKCPDYDPTAGRPGEELRARVAEANRWSRRSGL</sequence>